<feature type="non-terminal residue" evidence="1">
    <location>
        <position position="1"/>
    </location>
</feature>
<evidence type="ECO:0000313" key="1">
    <source>
        <dbReference type="EMBL" id="CAI2197697.1"/>
    </source>
</evidence>
<protein>
    <submittedName>
        <fullName evidence="1">8751_t:CDS:1</fullName>
    </submittedName>
</protein>
<dbReference type="Proteomes" id="UP001153678">
    <property type="component" value="Unassembled WGS sequence"/>
</dbReference>
<keyword evidence="2" id="KW-1185">Reference proteome</keyword>
<name>A0A9W4T9V9_9GLOM</name>
<comment type="caution">
    <text evidence="1">The sequence shown here is derived from an EMBL/GenBank/DDBJ whole genome shotgun (WGS) entry which is preliminary data.</text>
</comment>
<reference evidence="1" key="1">
    <citation type="submission" date="2022-08" db="EMBL/GenBank/DDBJ databases">
        <authorList>
            <person name="Kallberg Y."/>
            <person name="Tangrot J."/>
            <person name="Rosling A."/>
        </authorList>
    </citation>
    <scope>NUCLEOTIDE SEQUENCE</scope>
    <source>
        <strain evidence="1">Wild A</strain>
    </source>
</reference>
<accession>A0A9W4T9V9</accession>
<dbReference type="AlphaFoldDB" id="A0A9W4T9V9"/>
<sequence length="47" mass="5587">IYDLYQEMPMENDKLESAATMTCKEETNDDDLRLRQISENISKVEYI</sequence>
<organism evidence="1 2">
    <name type="scientific">Funneliformis geosporum</name>
    <dbReference type="NCBI Taxonomy" id="1117311"/>
    <lineage>
        <taxon>Eukaryota</taxon>
        <taxon>Fungi</taxon>
        <taxon>Fungi incertae sedis</taxon>
        <taxon>Mucoromycota</taxon>
        <taxon>Glomeromycotina</taxon>
        <taxon>Glomeromycetes</taxon>
        <taxon>Glomerales</taxon>
        <taxon>Glomeraceae</taxon>
        <taxon>Funneliformis</taxon>
    </lineage>
</organism>
<proteinExistence type="predicted"/>
<dbReference type="EMBL" id="CAMKVN010016864">
    <property type="protein sequence ID" value="CAI2197697.1"/>
    <property type="molecule type" value="Genomic_DNA"/>
</dbReference>
<evidence type="ECO:0000313" key="2">
    <source>
        <dbReference type="Proteomes" id="UP001153678"/>
    </source>
</evidence>
<gene>
    <name evidence="1" type="ORF">FWILDA_LOCUS18206</name>
</gene>